<dbReference type="AlphaFoldDB" id="A0A2K8KMJ9"/>
<evidence type="ECO:0000313" key="2">
    <source>
        <dbReference type="EMBL" id="ATX75932.1"/>
    </source>
</evidence>
<dbReference type="EMBL" id="CP011797">
    <property type="protein sequence ID" value="ATX75932.1"/>
    <property type="molecule type" value="Genomic_DNA"/>
</dbReference>
<reference evidence="2 3" key="1">
    <citation type="journal article" date="2017" name="Environ. Microbiol.">
        <title>Genomic and physiological analyses of 'Reinekea forsetii' reveal a versatile opportunistic lifestyle during spring algae blooms.</title>
        <authorList>
            <person name="Avci B."/>
            <person name="Hahnke R.L."/>
            <person name="Chafee M."/>
            <person name="Fischer T."/>
            <person name="Gruber-Vodicka H."/>
            <person name="Tegetmeyer H.E."/>
            <person name="Harder J."/>
            <person name="Fuchs B.M."/>
            <person name="Amann R.I."/>
            <person name="Teeling H."/>
        </authorList>
    </citation>
    <scope>NUCLEOTIDE SEQUENCE [LARGE SCALE GENOMIC DNA]</scope>
    <source>
        <strain evidence="2 3">Hel1_31_D35</strain>
    </source>
</reference>
<dbReference type="OrthoDB" id="9816160at2"/>
<accession>A0A2K8KMJ9</accession>
<feature type="chain" id="PRO_5014920607" evidence="1">
    <location>
        <begin position="22"/>
        <end position="194"/>
    </location>
</feature>
<proteinExistence type="predicted"/>
<protein>
    <submittedName>
        <fullName evidence="2">Uncharacterized protein</fullName>
    </submittedName>
</protein>
<organism evidence="2 3">
    <name type="scientific">Reinekea forsetii</name>
    <dbReference type="NCBI Taxonomy" id="1336806"/>
    <lineage>
        <taxon>Bacteria</taxon>
        <taxon>Pseudomonadati</taxon>
        <taxon>Pseudomonadota</taxon>
        <taxon>Gammaproteobacteria</taxon>
        <taxon>Oceanospirillales</taxon>
        <taxon>Saccharospirillaceae</taxon>
        <taxon>Reinekea</taxon>
    </lineage>
</organism>
<dbReference type="KEGG" id="rfo:REIFOR_00764"/>
<dbReference type="Proteomes" id="UP000229757">
    <property type="component" value="Chromosome"/>
</dbReference>
<evidence type="ECO:0000313" key="3">
    <source>
        <dbReference type="Proteomes" id="UP000229757"/>
    </source>
</evidence>
<keyword evidence="1" id="KW-0732">Signal</keyword>
<name>A0A2K8KMJ9_9GAMM</name>
<keyword evidence="3" id="KW-1185">Reference proteome</keyword>
<feature type="signal peptide" evidence="1">
    <location>
        <begin position="1"/>
        <end position="21"/>
    </location>
</feature>
<sequence>MYLAKLSFAALCSIACAFSFGSDNSHVCVSSDGSFITFGHSPAEVPMRMYVSESCIYGDITDHHVRLYIKLRNPSDDSVLFNGHLSFVYYQELESWARIKTRADEIMNSGIWEETSGRYAKYKIEADNPNKIAYISSSSDGVSLFECSLYTCEFEAKVDGSSMFYTSYGRYARGFDPAVAEDVIKDFIAQLFKI</sequence>
<evidence type="ECO:0000256" key="1">
    <source>
        <dbReference type="SAM" id="SignalP"/>
    </source>
</evidence>
<gene>
    <name evidence="2" type="ORF">REIFOR_00764</name>
</gene>
<dbReference type="RefSeq" id="WP_100256307.1">
    <property type="nucleotide sequence ID" value="NZ_CP011797.1"/>
</dbReference>